<gene>
    <name evidence="8" type="ORF">CJD38_06020</name>
</gene>
<evidence type="ECO:0000256" key="6">
    <source>
        <dbReference type="SAM" id="MobiDB-lite"/>
    </source>
</evidence>
<dbReference type="AlphaFoldDB" id="A0A2T5MI27"/>
<dbReference type="RefSeq" id="WP_146165934.1">
    <property type="nucleotide sequence ID" value="NZ_QANS01000002.1"/>
</dbReference>
<dbReference type="EMBL" id="QANS01000002">
    <property type="protein sequence ID" value="PTU32214.1"/>
    <property type="molecule type" value="Genomic_DNA"/>
</dbReference>
<feature type="domain" description="TonB C-terminal" evidence="7">
    <location>
        <begin position="157"/>
        <end position="249"/>
    </location>
</feature>
<evidence type="ECO:0000313" key="8">
    <source>
        <dbReference type="EMBL" id="PTU32214.1"/>
    </source>
</evidence>
<dbReference type="GO" id="GO:0030288">
    <property type="term" value="C:outer membrane-bounded periplasmic space"/>
    <property type="evidence" value="ECO:0007669"/>
    <property type="project" value="InterPro"/>
</dbReference>
<dbReference type="GO" id="GO:0015891">
    <property type="term" value="P:siderophore transport"/>
    <property type="evidence" value="ECO:0007669"/>
    <property type="project" value="InterPro"/>
</dbReference>
<dbReference type="InterPro" id="IPR003538">
    <property type="entry name" value="TonB"/>
</dbReference>
<name>A0A2T5MI27_9GAMM</name>
<comment type="subcellular location">
    <subcellularLocation>
        <location evidence="5">Cell inner membrane</location>
        <topology evidence="5">Single-pass membrane protein</topology>
        <orientation evidence="5">Periplasmic side</orientation>
    </subcellularLocation>
    <subcellularLocation>
        <location evidence="1">Membrane</location>
        <topology evidence="1">Single-pass membrane protein</topology>
    </subcellularLocation>
</comment>
<keyword evidence="5" id="KW-0813">Transport</keyword>
<dbReference type="OrthoDB" id="1628901at2"/>
<dbReference type="InterPro" id="IPR037682">
    <property type="entry name" value="TonB_C"/>
</dbReference>
<keyword evidence="9" id="KW-1185">Reference proteome</keyword>
<comment type="function">
    <text evidence="5">Interacts with outer membrane receptor proteins that carry out high-affinity binding and energy dependent uptake into the periplasmic space of specific substrates. It could act to transduce energy from the cytoplasmic membrane to specific energy-requiring processes in the outer membrane, resulting in the release into the periplasm of ligands bound by these outer membrane proteins.</text>
</comment>
<dbReference type="PROSITE" id="PS52015">
    <property type="entry name" value="TONB_CTD"/>
    <property type="match status" value="1"/>
</dbReference>
<dbReference type="PRINTS" id="PR01374">
    <property type="entry name" value="TONBPROTEIN"/>
</dbReference>
<reference evidence="8 9" key="1">
    <citation type="submission" date="2018-04" db="EMBL/GenBank/DDBJ databases">
        <title>Novel species isolated from glacier.</title>
        <authorList>
            <person name="Liu Q."/>
            <person name="Xin Y.-H."/>
        </authorList>
    </citation>
    <scope>NUCLEOTIDE SEQUENCE [LARGE SCALE GENOMIC DNA]</scope>
    <source>
        <strain evidence="8 9">GT1R17</strain>
    </source>
</reference>
<comment type="caution">
    <text evidence="8">The sequence shown here is derived from an EMBL/GenBank/DDBJ whole genome shotgun (WGS) entry which is preliminary data.</text>
</comment>
<dbReference type="InterPro" id="IPR006260">
    <property type="entry name" value="TonB/TolA_C"/>
</dbReference>
<evidence type="ECO:0000256" key="1">
    <source>
        <dbReference type="ARBA" id="ARBA00004167"/>
    </source>
</evidence>
<accession>A0A2T5MI27</accession>
<sequence length="249" mass="26349">MKFALPKIPALRRAFTERRWLSSFISALMVVLALFWIMQRIISAPEGQGEGELVLEGINVVQAKAEAPPPPDEMFKPDSAPPPPPSAPPALAQPNMPTVDMPLVSVSTTNIGSVSVPVTLGSGSMSLGGSGVFGGFAGGRGTGNGGGGGGYGTGQGFKGKPLVPISTARPQMPEWACKKNIKGWVEVVFTVMPNGRVQDVKIVDADPRGVYEAAAIESVGNWIYEASKIAREVKQRVDMDPADCAYNWR</sequence>
<keyword evidence="3 5" id="KW-1133">Transmembrane helix</keyword>
<keyword evidence="5" id="KW-0653">Protein transport</keyword>
<dbReference type="Pfam" id="PF03544">
    <property type="entry name" value="TonB_C"/>
    <property type="match status" value="1"/>
</dbReference>
<dbReference type="GO" id="GO:0015031">
    <property type="term" value="P:protein transport"/>
    <property type="evidence" value="ECO:0007669"/>
    <property type="project" value="UniProtKB-UniRule"/>
</dbReference>
<comment type="similarity">
    <text evidence="5">Belongs to the TonB family.</text>
</comment>
<dbReference type="NCBIfam" id="TIGR01352">
    <property type="entry name" value="tonB_Cterm"/>
    <property type="match status" value="1"/>
</dbReference>
<feature type="transmembrane region" description="Helical" evidence="5">
    <location>
        <begin position="20"/>
        <end position="38"/>
    </location>
</feature>
<dbReference type="Proteomes" id="UP000244248">
    <property type="component" value="Unassembled WGS sequence"/>
</dbReference>
<evidence type="ECO:0000256" key="3">
    <source>
        <dbReference type="ARBA" id="ARBA00022989"/>
    </source>
</evidence>
<evidence type="ECO:0000256" key="4">
    <source>
        <dbReference type="ARBA" id="ARBA00023136"/>
    </source>
</evidence>
<dbReference type="GO" id="GO:0005886">
    <property type="term" value="C:plasma membrane"/>
    <property type="evidence" value="ECO:0007669"/>
    <property type="project" value="UniProtKB-SubCell"/>
</dbReference>
<feature type="region of interest" description="Disordered" evidence="6">
    <location>
        <begin position="65"/>
        <end position="95"/>
    </location>
</feature>
<keyword evidence="4 5" id="KW-0472">Membrane</keyword>
<dbReference type="SUPFAM" id="SSF74653">
    <property type="entry name" value="TolA/TonB C-terminal domain"/>
    <property type="match status" value="1"/>
</dbReference>
<keyword evidence="5" id="KW-0735">Signal-anchor</keyword>
<keyword evidence="5" id="KW-0997">Cell inner membrane</keyword>
<evidence type="ECO:0000259" key="7">
    <source>
        <dbReference type="PROSITE" id="PS52015"/>
    </source>
</evidence>
<keyword evidence="5" id="KW-1003">Cell membrane</keyword>
<keyword evidence="2 5" id="KW-0812">Transmembrane</keyword>
<dbReference type="GO" id="GO:0031992">
    <property type="term" value="F:energy transducer activity"/>
    <property type="evidence" value="ECO:0007669"/>
    <property type="project" value="InterPro"/>
</dbReference>
<protein>
    <recommendedName>
        <fullName evidence="5">Protein TonB</fullName>
    </recommendedName>
</protein>
<evidence type="ECO:0000256" key="2">
    <source>
        <dbReference type="ARBA" id="ARBA00022692"/>
    </source>
</evidence>
<dbReference type="Gene3D" id="3.30.2420.10">
    <property type="entry name" value="TonB"/>
    <property type="match status" value="1"/>
</dbReference>
<proteinExistence type="inferred from homology"/>
<evidence type="ECO:0000256" key="5">
    <source>
        <dbReference type="RuleBase" id="RU362123"/>
    </source>
</evidence>
<feature type="compositionally biased region" description="Pro residues" evidence="6">
    <location>
        <begin position="79"/>
        <end position="88"/>
    </location>
</feature>
<organism evidence="8 9">
    <name type="scientific">Stenotrophobium rhamnosiphilum</name>
    <dbReference type="NCBI Taxonomy" id="2029166"/>
    <lineage>
        <taxon>Bacteria</taxon>
        <taxon>Pseudomonadati</taxon>
        <taxon>Pseudomonadota</taxon>
        <taxon>Gammaproteobacteria</taxon>
        <taxon>Nevskiales</taxon>
        <taxon>Nevskiaceae</taxon>
        <taxon>Stenotrophobium</taxon>
    </lineage>
</organism>
<dbReference type="GO" id="GO:0055085">
    <property type="term" value="P:transmembrane transport"/>
    <property type="evidence" value="ECO:0007669"/>
    <property type="project" value="InterPro"/>
</dbReference>
<evidence type="ECO:0000313" key="9">
    <source>
        <dbReference type="Proteomes" id="UP000244248"/>
    </source>
</evidence>